<dbReference type="Proteomes" id="UP001162992">
    <property type="component" value="Chromosome 4"/>
</dbReference>
<evidence type="ECO:0000313" key="2">
    <source>
        <dbReference type="Proteomes" id="UP001162992"/>
    </source>
</evidence>
<dbReference type="EMBL" id="CM055095">
    <property type="protein sequence ID" value="KAJ7558763.1"/>
    <property type="molecule type" value="Genomic_DNA"/>
</dbReference>
<accession>A0ACC2DWQ9</accession>
<name>A0ACC2DWQ9_DIPCM</name>
<protein>
    <submittedName>
        <fullName evidence="1">Uncharacterized protein</fullName>
    </submittedName>
</protein>
<comment type="caution">
    <text evidence="1">The sequence shown here is derived from an EMBL/GenBank/DDBJ whole genome shotgun (WGS) entry which is preliminary data.</text>
</comment>
<gene>
    <name evidence="1" type="ORF">O6H91_04G054800</name>
</gene>
<reference evidence="2" key="1">
    <citation type="journal article" date="2024" name="Proc. Natl. Acad. Sci. U.S.A.">
        <title>Extraordinary preservation of gene collinearity over three hundred million years revealed in homosporous lycophytes.</title>
        <authorList>
            <person name="Li C."/>
            <person name="Wickell D."/>
            <person name="Kuo L.Y."/>
            <person name="Chen X."/>
            <person name="Nie B."/>
            <person name="Liao X."/>
            <person name="Peng D."/>
            <person name="Ji J."/>
            <person name="Jenkins J."/>
            <person name="Williams M."/>
            <person name="Shu S."/>
            <person name="Plott C."/>
            <person name="Barry K."/>
            <person name="Rajasekar S."/>
            <person name="Grimwood J."/>
            <person name="Han X."/>
            <person name="Sun S."/>
            <person name="Hou Z."/>
            <person name="He W."/>
            <person name="Dai G."/>
            <person name="Sun C."/>
            <person name="Schmutz J."/>
            <person name="Leebens-Mack J.H."/>
            <person name="Li F.W."/>
            <person name="Wang L."/>
        </authorList>
    </citation>
    <scope>NUCLEOTIDE SEQUENCE [LARGE SCALE GENOMIC DNA]</scope>
    <source>
        <strain evidence="2">cv. PW_Plant_1</strain>
    </source>
</reference>
<evidence type="ECO:0000313" key="1">
    <source>
        <dbReference type="EMBL" id="KAJ7558763.1"/>
    </source>
</evidence>
<sequence length="1041" mass="116780">MKLQVQVMEARGLASRDSNGFSDPYVRLQLGRTKTKTKVVQKSLNPSWYEEFLFKLEDLKSELLISVWDEDSFTDDFLGQIKLPVAQVLNSDKQALLPIWYPLQKRNCKSKVPVSGEILLGLSLYGRTYNVIESSSSPDTSLASDLPTNVSLSRETSAESPSLTETAHSSLSGSFTDSSRKSSDKEDTALEKQKLQHKTFGQKLSSFFGKKPRELNTEHDQSSLHVLLSEEKESIEEDDSSVPLSFFTDDEKITGASEEDFPPPLQGGVLLDQSYAVGFRALNAILLKPGSAFPQELMKIQGTTNFVEEPWKKVENGFLKRTVSYTKAPSKLVKAVKATEEQIYTRADDKGFVVNISVSTPDVPYGSNFRTELQICIAAGPNLPSGEKTSQLCISWQMNFLHSTMIKGLIENGARQGLKESFQQYAQLLETYTNAIPDAPSSFPSEQQETVKSEWDLAVDYFSNPAVILALFSLSVVVIHIYISRVTSWVGLEYLGLDLPDSFGELLTSSLITLQVEHIVKLAFRSLQTRVCIAGDHGVKAKGEGWLLTVTLLEGDSLQPLENSRSADPYVMFTCNGKTRTSSVKLQTPNPQWKEVFEFDATDDPPSTMDVEVFDFEGPFSEGESLGYAEINFLKNSPEELADLWIPLSGKSGQLTESRVHLRIFLTNTSDSYVFSKYVEKMEKEVGEKIVRRSAKKNSSFQKLFSLPTEEFLINDFACAVKRKNTLQGRLFLSPRMLGFYSNLFGHKLKFSLLWEDIEDIVEATPSLSSVGNLFNPAILIFVRKGRGTDAQHGAKSVDPRGRQKFQFQSFVRTGAAFRTIMALWKNRTLSLEQQMDIVANVEFVEGEGQADDTGDFLGIEEAKMVEVYSTILPLTVESMMLMYQRERVDVKIMEKAGASIYTSTTWEAIGDKPGVQQRQLSYKLTRQLCQFGSMVSCVQQKEVSSDRRTAVIDELLTLHDVPFGDHFQLQVRKELENLCSEPPSSSCKVYVGIAWYKGTTFQKRITQNVFENFTKSIREFLDLAVKEVLALKEEQAYVLV</sequence>
<keyword evidence="2" id="KW-1185">Reference proteome</keyword>
<organism evidence="1 2">
    <name type="scientific">Diphasiastrum complanatum</name>
    <name type="common">Issler's clubmoss</name>
    <name type="synonym">Lycopodium complanatum</name>
    <dbReference type="NCBI Taxonomy" id="34168"/>
    <lineage>
        <taxon>Eukaryota</taxon>
        <taxon>Viridiplantae</taxon>
        <taxon>Streptophyta</taxon>
        <taxon>Embryophyta</taxon>
        <taxon>Tracheophyta</taxon>
        <taxon>Lycopodiopsida</taxon>
        <taxon>Lycopodiales</taxon>
        <taxon>Lycopodiaceae</taxon>
        <taxon>Lycopodioideae</taxon>
        <taxon>Diphasiastrum</taxon>
    </lineage>
</organism>
<proteinExistence type="predicted"/>